<feature type="domain" description="Transcription regulator PadR N-terminal" evidence="2">
    <location>
        <begin position="41"/>
        <end position="110"/>
    </location>
</feature>
<dbReference type="InterPro" id="IPR036388">
    <property type="entry name" value="WH-like_DNA-bd_sf"/>
</dbReference>
<dbReference type="PANTHER" id="PTHR43252">
    <property type="entry name" value="TRANSCRIPTIONAL REGULATOR YQJI"/>
    <property type="match status" value="1"/>
</dbReference>
<evidence type="ECO:0000313" key="3">
    <source>
        <dbReference type="EMBL" id="EMT52893.1"/>
    </source>
</evidence>
<accession>M8DHA5</accession>
<comment type="caution">
    <text evidence="3">The sequence shown here is derived from an EMBL/GenBank/DDBJ whole genome shotgun (WGS) entry which is preliminary data.</text>
</comment>
<evidence type="ECO:0000256" key="1">
    <source>
        <dbReference type="SAM" id="MobiDB-lite"/>
    </source>
</evidence>
<dbReference type="PATRIC" id="fig|1300222.3.peg.1842"/>
<sequence length="206" mass="23460">MEGGRSEPYLRHRHGGSGGGFGGRGEGKRRFFERGEFKFALLELLSEAPMHGYQLIKAMEEKTGGLYSPSPGSIYPNLQMLEEMELVVSSEEDGKKLYHITDKGGEYLQERRTRAVQEKDRWNWQGSHRAIEKRDVKKLIEDWPDVFTLMVKAARMARETPDSKQASQFKEIMINLHHSLHELAASDEEPNKVSDAPPDDDTKDKG</sequence>
<dbReference type="RefSeq" id="WP_003387730.1">
    <property type="nucleotide sequence ID" value="NZ_APBN01000003.1"/>
</dbReference>
<feature type="region of interest" description="Disordered" evidence="1">
    <location>
        <begin position="181"/>
        <end position="206"/>
    </location>
</feature>
<dbReference type="InterPro" id="IPR036390">
    <property type="entry name" value="WH_DNA-bd_sf"/>
</dbReference>
<dbReference type="Pfam" id="PF03551">
    <property type="entry name" value="PadR"/>
    <property type="match status" value="1"/>
</dbReference>
<name>M8DHA5_9BACL</name>
<keyword evidence="4" id="KW-1185">Reference proteome</keyword>
<organism evidence="3 4">
    <name type="scientific">Brevibacillus borstelensis AK1</name>
    <dbReference type="NCBI Taxonomy" id="1300222"/>
    <lineage>
        <taxon>Bacteria</taxon>
        <taxon>Bacillati</taxon>
        <taxon>Bacillota</taxon>
        <taxon>Bacilli</taxon>
        <taxon>Bacillales</taxon>
        <taxon>Paenibacillaceae</taxon>
        <taxon>Brevibacillus</taxon>
    </lineage>
</organism>
<proteinExistence type="predicted"/>
<dbReference type="PANTHER" id="PTHR43252:SF2">
    <property type="entry name" value="TRANSCRIPTION REGULATOR, PADR-LIKE FAMILY"/>
    <property type="match status" value="1"/>
</dbReference>
<evidence type="ECO:0000313" key="4">
    <source>
        <dbReference type="Proteomes" id="UP000012081"/>
    </source>
</evidence>
<dbReference type="InterPro" id="IPR005149">
    <property type="entry name" value="Tscrpt_reg_PadR_N"/>
</dbReference>
<dbReference type="EMBL" id="APBN01000003">
    <property type="protein sequence ID" value="EMT52893.1"/>
    <property type="molecule type" value="Genomic_DNA"/>
</dbReference>
<dbReference type="Gene3D" id="1.10.10.10">
    <property type="entry name" value="Winged helix-like DNA-binding domain superfamily/Winged helix DNA-binding domain"/>
    <property type="match status" value="1"/>
</dbReference>
<protein>
    <recommendedName>
        <fullName evidence="2">Transcription regulator PadR N-terminal domain-containing protein</fullName>
    </recommendedName>
</protein>
<evidence type="ECO:0000259" key="2">
    <source>
        <dbReference type="Pfam" id="PF03551"/>
    </source>
</evidence>
<gene>
    <name evidence="3" type="ORF">I532_08937</name>
</gene>
<feature type="region of interest" description="Disordered" evidence="1">
    <location>
        <begin position="1"/>
        <end position="25"/>
    </location>
</feature>
<dbReference type="SUPFAM" id="SSF46785">
    <property type="entry name" value="Winged helix' DNA-binding domain"/>
    <property type="match status" value="1"/>
</dbReference>
<dbReference type="OrthoDB" id="9814826at2"/>
<dbReference type="AlphaFoldDB" id="M8DHA5"/>
<reference evidence="3 4" key="1">
    <citation type="submission" date="2013-03" db="EMBL/GenBank/DDBJ databases">
        <title>Assembly of a new bacterial strain Brevibacillus borstelensis AK1.</title>
        <authorList>
            <person name="Rajan I."/>
            <person name="PoliReddy D."/>
            <person name="Sugumar T."/>
            <person name="Rathinam K."/>
            <person name="Alqarawi S."/>
            <person name="Khalil A.B."/>
            <person name="Sivakumar N."/>
        </authorList>
    </citation>
    <scope>NUCLEOTIDE SEQUENCE [LARGE SCALE GENOMIC DNA]</scope>
    <source>
        <strain evidence="3 4">AK1</strain>
    </source>
</reference>
<feature type="compositionally biased region" description="Basic and acidic residues" evidence="1">
    <location>
        <begin position="1"/>
        <end position="10"/>
    </location>
</feature>
<dbReference type="Proteomes" id="UP000012081">
    <property type="component" value="Unassembled WGS sequence"/>
</dbReference>